<comment type="caution">
    <text evidence="4">The sequence shown here is derived from an EMBL/GenBank/DDBJ whole genome shotgun (WGS) entry which is preliminary data.</text>
</comment>
<evidence type="ECO:0000256" key="1">
    <source>
        <dbReference type="SAM" id="MobiDB-lite"/>
    </source>
</evidence>
<keyword evidence="2" id="KW-0472">Membrane</keyword>
<dbReference type="OrthoDB" id="3268481at2"/>
<dbReference type="AlphaFoldDB" id="A0A5N5RP85"/>
<gene>
    <name evidence="4" type="ORF">EHS19_00650</name>
</gene>
<proteinExistence type="predicted"/>
<dbReference type="InterPro" id="IPR044055">
    <property type="entry name" value="RibLong"/>
</dbReference>
<evidence type="ECO:0000259" key="3">
    <source>
        <dbReference type="Pfam" id="PF18957"/>
    </source>
</evidence>
<evidence type="ECO:0000313" key="4">
    <source>
        <dbReference type="EMBL" id="KAB5608770.1"/>
    </source>
</evidence>
<evidence type="ECO:0000256" key="2">
    <source>
        <dbReference type="SAM" id="Phobius"/>
    </source>
</evidence>
<dbReference type="Proteomes" id="UP000326336">
    <property type="component" value="Unassembled WGS sequence"/>
</dbReference>
<keyword evidence="2" id="KW-1133">Transmembrane helix</keyword>
<keyword evidence="2" id="KW-0812">Transmembrane</keyword>
<keyword evidence="5" id="KW-1185">Reference proteome</keyword>
<protein>
    <recommendedName>
        <fullName evidence="3">Long Rib domain-containing protein</fullName>
    </recommendedName>
</protein>
<feature type="domain" description="Long Rib" evidence="3">
    <location>
        <begin position="51"/>
        <end position="137"/>
    </location>
</feature>
<dbReference type="NCBIfam" id="NF038186">
    <property type="entry name" value="YPDG_rpt"/>
    <property type="match status" value="1"/>
</dbReference>
<dbReference type="Gene3D" id="1.20.1270.70">
    <property type="entry name" value="Designed single chain three-helix bundle"/>
    <property type="match status" value="1"/>
</dbReference>
<evidence type="ECO:0000313" key="5">
    <source>
        <dbReference type="Proteomes" id="UP000326336"/>
    </source>
</evidence>
<organism evidence="4 5">
    <name type="scientific">Bifidobacterium jacchi</name>
    <dbReference type="NCBI Taxonomy" id="2490545"/>
    <lineage>
        <taxon>Bacteria</taxon>
        <taxon>Bacillati</taxon>
        <taxon>Actinomycetota</taxon>
        <taxon>Actinomycetes</taxon>
        <taxon>Bifidobacteriales</taxon>
        <taxon>Bifidobacteriaceae</taxon>
        <taxon>Bifidobacterium</taxon>
    </lineage>
</organism>
<feature type="region of interest" description="Disordered" evidence="1">
    <location>
        <begin position="215"/>
        <end position="234"/>
    </location>
</feature>
<feature type="compositionally biased region" description="Basic and acidic residues" evidence="1">
    <location>
        <begin position="217"/>
        <end position="229"/>
    </location>
</feature>
<dbReference type="Pfam" id="PF07554">
    <property type="entry name" value="FIVAR"/>
    <property type="match status" value="1"/>
</dbReference>
<dbReference type="Pfam" id="PF18957">
    <property type="entry name" value="RibLong"/>
    <property type="match status" value="1"/>
</dbReference>
<accession>A0A5N5RP85</accession>
<dbReference type="EMBL" id="RQSP01000001">
    <property type="protein sequence ID" value="KAB5608770.1"/>
    <property type="molecule type" value="Genomic_DNA"/>
</dbReference>
<name>A0A5N5RP85_9BIFI</name>
<reference evidence="4 5" key="1">
    <citation type="journal article" date="2019" name="Int. J. Syst. Evol. Microbiol.">
        <title>Bifidobacterium jacchi sp. nov., isolated from the faeces of a baby common marmoset (Callithrix jacchus).</title>
        <authorList>
            <person name="Modesto M."/>
            <person name="Watanabe K."/>
            <person name="Arita M."/>
            <person name="Satti M."/>
            <person name="Oki K."/>
            <person name="Sciavilla P."/>
            <person name="Patavino C."/>
            <person name="Camma C."/>
            <person name="Michelini S."/>
            <person name="Sgorbati B."/>
            <person name="Mattarelli P."/>
        </authorList>
    </citation>
    <scope>NUCLEOTIDE SEQUENCE [LARGE SCALE GENOMIC DNA]</scope>
    <source>
        <strain evidence="4 5">MRM 9.3</strain>
    </source>
</reference>
<feature type="transmembrane region" description="Helical" evidence="2">
    <location>
        <begin position="240"/>
        <end position="260"/>
    </location>
</feature>
<sequence length="265" mass="27114">MSYTPTEADYGKAVKASVTVTYSDKSTDTAEVTFNVAAKPTAKPMNLQYVIRYNNVVATVGKTATNAPVITDRDNDKLVKVPAGTTYTVDDKALTIAADGTVTYTPTEADYGKVVSATVTVTFPDGTKLTPGVAFSVASKQPVKPVETPREKLQTAVDAAAKLNEKAYTAASWTSFEQAAAAAKAVLANPNATDAQINAALTTLNAAKGALVAAKTDGGKTDGKTEPGKKPGLSNTGASVAMVALAAALIAGAGAALALARRARR</sequence>